<dbReference type="SUPFAM" id="SSF51197">
    <property type="entry name" value="Clavaminate synthase-like"/>
    <property type="match status" value="1"/>
</dbReference>
<accession>A0A7J6MRI8</accession>
<dbReference type="InterPro" id="IPR036855">
    <property type="entry name" value="Znf_CCCH_sf"/>
</dbReference>
<organism evidence="9 10">
    <name type="scientific">Perkinsus chesapeaki</name>
    <name type="common">Clam parasite</name>
    <name type="synonym">Perkinsus andrewsi</name>
    <dbReference type="NCBI Taxonomy" id="330153"/>
    <lineage>
        <taxon>Eukaryota</taxon>
        <taxon>Sar</taxon>
        <taxon>Alveolata</taxon>
        <taxon>Perkinsozoa</taxon>
        <taxon>Perkinsea</taxon>
        <taxon>Perkinsida</taxon>
        <taxon>Perkinsidae</taxon>
        <taxon>Perkinsus</taxon>
    </lineage>
</organism>
<dbReference type="PROSITE" id="PS50103">
    <property type="entry name" value="ZF_C3H1"/>
    <property type="match status" value="1"/>
</dbReference>
<dbReference type="InterPro" id="IPR000571">
    <property type="entry name" value="Znf_CCCH"/>
</dbReference>
<comment type="caution">
    <text evidence="9">The sequence shown here is derived from an EMBL/GenBank/DDBJ whole genome shotgun (WGS) entry which is preliminary data.</text>
</comment>
<dbReference type="Gene3D" id="3.30.1370.210">
    <property type="match status" value="1"/>
</dbReference>
<feature type="zinc finger region" description="C3H1-type" evidence="6">
    <location>
        <begin position="37"/>
        <end position="64"/>
    </location>
</feature>
<dbReference type="EMBL" id="JAAPAO010000080">
    <property type="protein sequence ID" value="KAF4673591.1"/>
    <property type="molecule type" value="Genomic_DNA"/>
</dbReference>
<dbReference type="SMART" id="SM00356">
    <property type="entry name" value="ZnF_C3H1"/>
    <property type="match status" value="2"/>
</dbReference>
<evidence type="ECO:0000256" key="1">
    <source>
        <dbReference type="ARBA" id="ARBA00001962"/>
    </source>
</evidence>
<dbReference type="Proteomes" id="UP000591131">
    <property type="component" value="Unassembled WGS sequence"/>
</dbReference>
<evidence type="ECO:0000313" key="9">
    <source>
        <dbReference type="EMBL" id="KAF4673591.1"/>
    </source>
</evidence>
<keyword evidence="2 6" id="KW-0479">Metal-binding</keyword>
<keyword evidence="5" id="KW-0408">Iron</keyword>
<evidence type="ECO:0000256" key="4">
    <source>
        <dbReference type="ARBA" id="ARBA00022833"/>
    </source>
</evidence>
<dbReference type="GO" id="GO:0008270">
    <property type="term" value="F:zinc ion binding"/>
    <property type="evidence" value="ECO:0007669"/>
    <property type="project" value="UniProtKB-KW"/>
</dbReference>
<evidence type="ECO:0000256" key="7">
    <source>
        <dbReference type="SAM" id="MobiDB-lite"/>
    </source>
</evidence>
<evidence type="ECO:0000313" key="10">
    <source>
        <dbReference type="Proteomes" id="UP000591131"/>
    </source>
</evidence>
<feature type="compositionally biased region" description="Low complexity" evidence="7">
    <location>
        <begin position="194"/>
        <end position="206"/>
    </location>
</feature>
<sequence>MSHTMSPSYGGSCGTFDDTEVGLADVSKEWSGIKKRMYKTQVCKYYIRGRCLHGPLCAFAHSVDELNMKPDLTKTKLCIKPGCSNPKCSFAHTLDELRLAVGTKDTFIDAYDANITPSNAVGQTSDPYSAYFENQYRILSSGRGSTNLGLLPNPPTSSALPPPRKGGVQGPIEGRRRNSAPVVQDDSTSSKFEGGFSTPSTTSGSTNDDIQDLLQCLRLFSSGLSVTERMIFDSCGFIVLRNILSDDQIFKVNGLFDKYSSHFVTRGTAVTTAHSDFFKGDSGRSDYGKILQVWTQEWPQFCTALLQHPRLIDVIEQLCGEGFRLDHRPLAFQQCAGGEGFDLHGGRLLPCGDINHPVQYTSVDNTSIRCSLITVSFAITDMPQGAGGFVALPGSHKASFPITPEICHAVDPAIRDMLVQPAMKAGDVVLFSEALLHGTLPWMGPHTRRTILLRYAPATCAYARGYTDTTEVEALNLPEAVKEMLKPPFHPRFNRVDERRSPEQLEYEECVFGAPYY</sequence>
<dbReference type="PANTHER" id="PTHR20883:SF15">
    <property type="entry name" value="PHYTANOYL-COA DIOXYGENASE DOMAIN-CONTAINING PROTEIN 1"/>
    <property type="match status" value="1"/>
</dbReference>
<feature type="region of interest" description="Disordered" evidence="7">
    <location>
        <begin position="147"/>
        <end position="207"/>
    </location>
</feature>
<comment type="cofactor">
    <cofactor evidence="1">
        <name>Fe cation</name>
        <dbReference type="ChEBI" id="CHEBI:24875"/>
    </cofactor>
</comment>
<evidence type="ECO:0000256" key="2">
    <source>
        <dbReference type="ARBA" id="ARBA00022723"/>
    </source>
</evidence>
<feature type="domain" description="C3H1-type" evidence="8">
    <location>
        <begin position="37"/>
        <end position="64"/>
    </location>
</feature>
<dbReference type="AlphaFoldDB" id="A0A7J6MRI8"/>
<reference evidence="9 10" key="1">
    <citation type="submission" date="2020-04" db="EMBL/GenBank/DDBJ databases">
        <title>Perkinsus chesapeaki whole genome sequence.</title>
        <authorList>
            <person name="Bogema D.R."/>
        </authorList>
    </citation>
    <scope>NUCLEOTIDE SEQUENCE [LARGE SCALE GENOMIC DNA]</scope>
    <source>
        <strain evidence="9">ATCC PRA-425</strain>
    </source>
</reference>
<dbReference type="Gene3D" id="2.60.120.620">
    <property type="entry name" value="q2cbj1_9rhob like domain"/>
    <property type="match status" value="1"/>
</dbReference>
<gene>
    <name evidence="9" type="ORF">FOL47_010398</name>
</gene>
<dbReference type="OrthoDB" id="2328924at2759"/>
<name>A0A7J6MRI8_PERCH</name>
<evidence type="ECO:0000256" key="6">
    <source>
        <dbReference type="PROSITE-ProRule" id="PRU00723"/>
    </source>
</evidence>
<keyword evidence="3 6" id="KW-0863">Zinc-finger</keyword>
<proteinExistence type="predicted"/>
<dbReference type="Pfam" id="PF00642">
    <property type="entry name" value="zf-CCCH"/>
    <property type="match status" value="1"/>
</dbReference>
<feature type="compositionally biased region" description="Pro residues" evidence="7">
    <location>
        <begin position="152"/>
        <end position="164"/>
    </location>
</feature>
<dbReference type="Pfam" id="PF05721">
    <property type="entry name" value="PhyH"/>
    <property type="match status" value="1"/>
</dbReference>
<evidence type="ECO:0000256" key="5">
    <source>
        <dbReference type="ARBA" id="ARBA00023004"/>
    </source>
</evidence>
<keyword evidence="10" id="KW-1185">Reference proteome</keyword>
<dbReference type="SUPFAM" id="SSF90229">
    <property type="entry name" value="CCCH zinc finger"/>
    <property type="match status" value="1"/>
</dbReference>
<protein>
    <recommendedName>
        <fullName evidence="8">C3H1-type domain-containing protein</fullName>
    </recommendedName>
</protein>
<dbReference type="PANTHER" id="PTHR20883">
    <property type="entry name" value="PHYTANOYL-COA DIOXYGENASE DOMAIN CONTAINING 1"/>
    <property type="match status" value="1"/>
</dbReference>
<dbReference type="InterPro" id="IPR008775">
    <property type="entry name" value="Phytyl_CoA_dOase-like"/>
</dbReference>
<keyword evidence="4 6" id="KW-0862">Zinc</keyword>
<evidence type="ECO:0000256" key="3">
    <source>
        <dbReference type="ARBA" id="ARBA00022771"/>
    </source>
</evidence>
<evidence type="ECO:0000259" key="8">
    <source>
        <dbReference type="PROSITE" id="PS50103"/>
    </source>
</evidence>